<dbReference type="GO" id="GO:0044718">
    <property type="term" value="P:siderophore transmembrane transport"/>
    <property type="evidence" value="ECO:0007669"/>
    <property type="project" value="TreeGrafter"/>
</dbReference>
<evidence type="ECO:0000256" key="2">
    <source>
        <dbReference type="PROSITE-ProRule" id="PRU01360"/>
    </source>
</evidence>
<dbReference type="Proteomes" id="UP000428260">
    <property type="component" value="Chromosome"/>
</dbReference>
<keyword evidence="1 3" id="KW-0732">Signal</keyword>
<keyword evidence="2" id="KW-1134">Transmembrane beta strand</keyword>
<name>A0A6I6JNU6_9BACT</name>
<dbReference type="GO" id="GO:0015344">
    <property type="term" value="F:siderophore uptake transmembrane transporter activity"/>
    <property type="evidence" value="ECO:0007669"/>
    <property type="project" value="TreeGrafter"/>
</dbReference>
<accession>A0A6I6JNU6</accession>
<keyword evidence="2" id="KW-0998">Cell outer membrane</keyword>
<dbReference type="Gene3D" id="2.170.130.10">
    <property type="entry name" value="TonB-dependent receptor, plug domain"/>
    <property type="match status" value="1"/>
</dbReference>
<keyword evidence="2" id="KW-0813">Transport</keyword>
<proteinExistence type="inferred from homology"/>
<comment type="subcellular location">
    <subcellularLocation>
        <location evidence="2">Cell outer membrane</location>
        <topology evidence="2">Multi-pass membrane protein</topology>
    </subcellularLocation>
</comment>
<comment type="similarity">
    <text evidence="2">Belongs to the TonB-dependent receptor family.</text>
</comment>
<dbReference type="InterPro" id="IPR008969">
    <property type="entry name" value="CarboxyPept-like_regulatory"/>
</dbReference>
<organism evidence="5 6">
    <name type="scientific">Maribellus comscasis</name>
    <dbReference type="NCBI Taxonomy" id="2681766"/>
    <lineage>
        <taxon>Bacteria</taxon>
        <taxon>Pseudomonadati</taxon>
        <taxon>Bacteroidota</taxon>
        <taxon>Bacteroidia</taxon>
        <taxon>Marinilabiliales</taxon>
        <taxon>Prolixibacteraceae</taxon>
        <taxon>Maribellus</taxon>
    </lineage>
</organism>
<dbReference type="SUPFAM" id="SSF49464">
    <property type="entry name" value="Carboxypeptidase regulatory domain-like"/>
    <property type="match status" value="1"/>
</dbReference>
<evidence type="ECO:0000256" key="3">
    <source>
        <dbReference type="SAM" id="SignalP"/>
    </source>
</evidence>
<keyword evidence="2" id="KW-0812">Transmembrane</keyword>
<dbReference type="EMBL" id="CP046401">
    <property type="protein sequence ID" value="QGY42650.1"/>
    <property type="molecule type" value="Genomic_DNA"/>
</dbReference>
<dbReference type="RefSeq" id="WP_158862996.1">
    <property type="nucleotide sequence ID" value="NZ_CP046401.1"/>
</dbReference>
<evidence type="ECO:0000259" key="4">
    <source>
        <dbReference type="Pfam" id="PF07715"/>
    </source>
</evidence>
<dbReference type="InterPro" id="IPR012910">
    <property type="entry name" value="Plug_dom"/>
</dbReference>
<sequence>MRIVNFFSFTCTVLFLASFSLSAQDKVIHGTVTTFDSIRLAKVDVKVKSTGQIILTDNYGNFAVQCDNDDVLVVSANGFYKQRVKLDSKIKFAAINLVLKPGPKSREHAVGYGHVSDVNRLNALSNLNDDDLDFSKYTDIYEILRGRFSGVRVVDGEVIVRGKNTFDSFNNAALIVVDGVQRDESALSNIPTDQVKSIDIIKDGSSAIYGVQGANGVVVIETKRGSDMSKK</sequence>
<dbReference type="AlphaFoldDB" id="A0A6I6JNU6"/>
<dbReference type="PROSITE" id="PS52016">
    <property type="entry name" value="TONB_DEPENDENT_REC_3"/>
    <property type="match status" value="1"/>
</dbReference>
<feature type="domain" description="TonB-dependent receptor plug" evidence="4">
    <location>
        <begin position="123"/>
        <end position="217"/>
    </location>
</feature>
<feature type="signal peptide" evidence="3">
    <location>
        <begin position="1"/>
        <end position="23"/>
    </location>
</feature>
<dbReference type="GO" id="GO:0009279">
    <property type="term" value="C:cell outer membrane"/>
    <property type="evidence" value="ECO:0007669"/>
    <property type="project" value="UniProtKB-SubCell"/>
</dbReference>
<dbReference type="InterPro" id="IPR037066">
    <property type="entry name" value="Plug_dom_sf"/>
</dbReference>
<dbReference type="Pfam" id="PF07715">
    <property type="entry name" value="Plug"/>
    <property type="match status" value="1"/>
</dbReference>
<dbReference type="PANTHER" id="PTHR30069">
    <property type="entry name" value="TONB-DEPENDENT OUTER MEMBRANE RECEPTOR"/>
    <property type="match status" value="1"/>
</dbReference>
<keyword evidence="6" id="KW-1185">Reference proteome</keyword>
<keyword evidence="2" id="KW-0472">Membrane</keyword>
<evidence type="ECO:0000256" key="1">
    <source>
        <dbReference type="ARBA" id="ARBA00022729"/>
    </source>
</evidence>
<dbReference type="InterPro" id="IPR039426">
    <property type="entry name" value="TonB-dep_rcpt-like"/>
</dbReference>
<reference evidence="5 6" key="1">
    <citation type="submission" date="2019-11" db="EMBL/GenBank/DDBJ databases">
        <authorList>
            <person name="Zheng R.K."/>
            <person name="Sun C.M."/>
        </authorList>
    </citation>
    <scope>NUCLEOTIDE SEQUENCE [LARGE SCALE GENOMIC DNA]</scope>
    <source>
        <strain evidence="5 6">WC007</strain>
    </source>
</reference>
<evidence type="ECO:0000313" key="6">
    <source>
        <dbReference type="Proteomes" id="UP000428260"/>
    </source>
</evidence>
<feature type="chain" id="PRO_5026175412" evidence="3">
    <location>
        <begin position="24"/>
        <end position="231"/>
    </location>
</feature>
<dbReference type="PANTHER" id="PTHR30069:SF29">
    <property type="entry name" value="HEMOGLOBIN AND HEMOGLOBIN-HAPTOGLOBIN-BINDING PROTEIN 1-RELATED"/>
    <property type="match status" value="1"/>
</dbReference>
<keyword evidence="5" id="KW-0675">Receptor</keyword>
<dbReference type="SUPFAM" id="SSF56935">
    <property type="entry name" value="Porins"/>
    <property type="match status" value="1"/>
</dbReference>
<evidence type="ECO:0000313" key="5">
    <source>
        <dbReference type="EMBL" id="QGY42650.1"/>
    </source>
</evidence>
<gene>
    <name evidence="5" type="ORF">GM418_02960</name>
</gene>
<dbReference type="KEGG" id="mcos:GM418_02960"/>
<protein>
    <submittedName>
        <fullName evidence="5">TonB-dependent receptor plug domain-containing protein</fullName>
    </submittedName>
</protein>